<evidence type="ECO:0000313" key="9">
    <source>
        <dbReference type="EMBL" id="EMR13997.1"/>
    </source>
</evidence>
<comment type="caution">
    <text evidence="9">The sequence shown here is derived from an EMBL/GenBank/DDBJ whole genome shotgun (WGS) entry which is preliminary data.</text>
</comment>
<accession>M7P3A6</accession>
<feature type="domain" description="7,8-dihydro-6-hydroxymethylpterin-pyrophosphokinase" evidence="8">
    <location>
        <begin position="5"/>
        <end position="107"/>
    </location>
</feature>
<keyword evidence="6" id="KW-0067">ATP-binding</keyword>
<dbReference type="GO" id="GO:0005524">
    <property type="term" value="F:ATP binding"/>
    <property type="evidence" value="ECO:0007669"/>
    <property type="project" value="UniProtKB-KW"/>
</dbReference>
<dbReference type="STRING" id="1286106.MPL1_01826"/>
<dbReference type="GO" id="GO:0046656">
    <property type="term" value="P:folic acid biosynthetic process"/>
    <property type="evidence" value="ECO:0007669"/>
    <property type="project" value="UniProtKB-KW"/>
</dbReference>
<comment type="pathway">
    <text evidence="1">Cofactor biosynthesis; tetrahydrofolate biosynthesis; 2-amino-4-hydroxy-6-hydroxymethyl-7,8-dihydropteridine diphosphate from 7,8-dihydroneopterin triphosphate: step 4/4.</text>
</comment>
<keyword evidence="4" id="KW-0547">Nucleotide-binding</keyword>
<dbReference type="EMBL" id="APHR01000009">
    <property type="protein sequence ID" value="EMR13997.1"/>
    <property type="molecule type" value="Genomic_DNA"/>
</dbReference>
<dbReference type="Gene3D" id="3.30.70.560">
    <property type="entry name" value="7,8-Dihydro-6-hydroxymethylpterin-pyrophosphokinase HPPK"/>
    <property type="match status" value="1"/>
</dbReference>
<dbReference type="AlphaFoldDB" id="M7P3A6"/>
<evidence type="ECO:0000256" key="2">
    <source>
        <dbReference type="ARBA" id="ARBA00013253"/>
    </source>
</evidence>
<protein>
    <recommendedName>
        <fullName evidence="2">2-amino-4-hydroxy-6-hydroxymethyldihydropteridine diphosphokinase</fullName>
        <ecNumber evidence="2">2.7.6.3</ecNumber>
    </recommendedName>
</protein>
<dbReference type="InterPro" id="IPR035907">
    <property type="entry name" value="Hppk_sf"/>
</dbReference>
<gene>
    <name evidence="9" type="ORF">MPL1_01826</name>
</gene>
<evidence type="ECO:0000256" key="3">
    <source>
        <dbReference type="ARBA" id="ARBA00022679"/>
    </source>
</evidence>
<dbReference type="UniPathway" id="UPA00077">
    <property type="reaction ID" value="UER00155"/>
</dbReference>
<keyword evidence="10" id="KW-1185">Reference proteome</keyword>
<name>M7P3A6_9GAMM</name>
<dbReference type="InterPro" id="IPR000550">
    <property type="entry name" value="Hppk"/>
</dbReference>
<sequence>MAHMVKALLQHFDQLSLSSVVLIPPVGMNSHRDFLNAVAFLETEMDAGSLKSLTNQIEIELGRQRHDPDSKIKDRPADIDILAAMNLPEDLSLAPTSITDEYFLYPLIEQLINYLSTDNPATSDRHPLSRQLTIDDLSFGESPTTIYRNGNTGQKRVG</sequence>
<dbReference type="GO" id="GO:0016301">
    <property type="term" value="F:kinase activity"/>
    <property type="evidence" value="ECO:0007669"/>
    <property type="project" value="UniProtKB-KW"/>
</dbReference>
<dbReference type="EC" id="2.7.6.3" evidence="2"/>
<dbReference type="GO" id="GO:0003848">
    <property type="term" value="F:2-amino-4-hydroxy-6-hydroxymethyldihydropteridine diphosphokinase activity"/>
    <property type="evidence" value="ECO:0007669"/>
    <property type="project" value="UniProtKB-EC"/>
</dbReference>
<dbReference type="Proteomes" id="UP000012019">
    <property type="component" value="Unassembled WGS sequence"/>
</dbReference>
<dbReference type="Pfam" id="PF01288">
    <property type="entry name" value="HPPK"/>
    <property type="match status" value="1"/>
</dbReference>
<reference evidence="9 10" key="1">
    <citation type="journal article" date="2013" name="Genome Announc.">
        <title>Draft Genome Sequence of Methylophaga lonarensis MPLT, a Haloalkaliphilic (Non-Methane-Utilizing) Methylotroph.</title>
        <authorList>
            <person name="Shetty S.A."/>
            <person name="Marathe N.P."/>
            <person name="Munot H."/>
            <person name="Antony C.P."/>
            <person name="Dhotre D.P."/>
            <person name="Murrell J.C."/>
            <person name="Shouche Y.S."/>
        </authorList>
    </citation>
    <scope>NUCLEOTIDE SEQUENCE [LARGE SCALE GENOMIC DNA]</scope>
    <source>
        <strain evidence="9 10">MPL</strain>
    </source>
</reference>
<keyword evidence="5 9" id="KW-0418">Kinase</keyword>
<organism evidence="9 10">
    <name type="scientific">Methylophaga lonarensis MPL</name>
    <dbReference type="NCBI Taxonomy" id="1286106"/>
    <lineage>
        <taxon>Bacteria</taxon>
        <taxon>Pseudomonadati</taxon>
        <taxon>Pseudomonadota</taxon>
        <taxon>Gammaproteobacteria</taxon>
        <taxon>Thiotrichales</taxon>
        <taxon>Piscirickettsiaceae</taxon>
        <taxon>Methylophaga</taxon>
    </lineage>
</organism>
<keyword evidence="3" id="KW-0808">Transferase</keyword>
<evidence type="ECO:0000256" key="5">
    <source>
        <dbReference type="ARBA" id="ARBA00022777"/>
    </source>
</evidence>
<evidence type="ECO:0000256" key="1">
    <source>
        <dbReference type="ARBA" id="ARBA00005051"/>
    </source>
</evidence>
<evidence type="ECO:0000259" key="8">
    <source>
        <dbReference type="Pfam" id="PF01288"/>
    </source>
</evidence>
<keyword evidence="7" id="KW-0289">Folate biosynthesis</keyword>
<proteinExistence type="predicted"/>
<dbReference type="GO" id="GO:0046654">
    <property type="term" value="P:tetrahydrofolate biosynthetic process"/>
    <property type="evidence" value="ECO:0007669"/>
    <property type="project" value="UniProtKB-UniPathway"/>
</dbReference>
<evidence type="ECO:0000256" key="7">
    <source>
        <dbReference type="ARBA" id="ARBA00022909"/>
    </source>
</evidence>
<dbReference type="SUPFAM" id="SSF55083">
    <property type="entry name" value="6-hydroxymethyl-7,8-dihydropterin pyrophosphokinase, HPPK"/>
    <property type="match status" value="1"/>
</dbReference>
<evidence type="ECO:0000256" key="6">
    <source>
        <dbReference type="ARBA" id="ARBA00022840"/>
    </source>
</evidence>
<dbReference type="eggNOG" id="COG0801">
    <property type="taxonomic scope" value="Bacteria"/>
</dbReference>
<evidence type="ECO:0000256" key="4">
    <source>
        <dbReference type="ARBA" id="ARBA00022741"/>
    </source>
</evidence>
<evidence type="ECO:0000313" key="10">
    <source>
        <dbReference type="Proteomes" id="UP000012019"/>
    </source>
</evidence>